<proteinExistence type="predicted"/>
<dbReference type="RefSeq" id="XP_017892714.2">
    <property type="nucleotide sequence ID" value="XM_018037225.2"/>
</dbReference>
<sequence>MERSVIALRRINGSGNCYEERSVSLFFRLPSIHGASTHNSLCVHGTMKNNLTFVVVLAIFVVVVDGRVYYLPSLDENRYSDLTYPIPNEQSSRDLDLSFSAGESNDLDNKIRTFKKVYTAVAPERPLIEMNKEELPITRYKLVEAPVKRLGSDDVIVIPELNRKTVKIDGNNKGEVILELRVIANHGSA</sequence>
<keyword evidence="2" id="KW-1185">Reference proteome</keyword>
<accession>A0AAJ7NFL1</accession>
<keyword evidence="1" id="KW-0472">Membrane</keyword>
<evidence type="ECO:0000313" key="3">
    <source>
        <dbReference type="RefSeq" id="XP_017892714.2"/>
    </source>
</evidence>
<evidence type="ECO:0000256" key="1">
    <source>
        <dbReference type="SAM" id="Phobius"/>
    </source>
</evidence>
<keyword evidence="1" id="KW-0812">Transmembrane</keyword>
<evidence type="ECO:0000313" key="2">
    <source>
        <dbReference type="Proteomes" id="UP000694925"/>
    </source>
</evidence>
<dbReference type="AlphaFoldDB" id="A0AAJ7NFL1"/>
<reference evidence="3" key="1">
    <citation type="submission" date="2025-08" db="UniProtKB">
        <authorList>
            <consortium name="RefSeq"/>
        </authorList>
    </citation>
    <scope>IDENTIFICATION</scope>
    <source>
        <tissue evidence="3">Whole body</tissue>
    </source>
</reference>
<dbReference type="KEGG" id="ccal:108632570"/>
<gene>
    <name evidence="3" type="primary">LOC108632570</name>
</gene>
<dbReference type="GeneID" id="108632570"/>
<dbReference type="Proteomes" id="UP000694925">
    <property type="component" value="Unplaced"/>
</dbReference>
<protein>
    <submittedName>
        <fullName evidence="3">Uncharacterized protein LOC108632570</fullName>
    </submittedName>
</protein>
<organism evidence="2 3">
    <name type="scientific">Ceratina calcarata</name>
    <dbReference type="NCBI Taxonomy" id="156304"/>
    <lineage>
        <taxon>Eukaryota</taxon>
        <taxon>Metazoa</taxon>
        <taxon>Ecdysozoa</taxon>
        <taxon>Arthropoda</taxon>
        <taxon>Hexapoda</taxon>
        <taxon>Insecta</taxon>
        <taxon>Pterygota</taxon>
        <taxon>Neoptera</taxon>
        <taxon>Endopterygota</taxon>
        <taxon>Hymenoptera</taxon>
        <taxon>Apocrita</taxon>
        <taxon>Aculeata</taxon>
        <taxon>Apoidea</taxon>
        <taxon>Anthophila</taxon>
        <taxon>Apidae</taxon>
        <taxon>Ceratina</taxon>
        <taxon>Zadontomerus</taxon>
    </lineage>
</organism>
<keyword evidence="1" id="KW-1133">Transmembrane helix</keyword>
<name>A0AAJ7NFL1_9HYME</name>
<feature type="transmembrane region" description="Helical" evidence="1">
    <location>
        <begin position="51"/>
        <end position="70"/>
    </location>
</feature>